<organism evidence="2 3">
    <name type="scientific">Ornithinicoccus hortensis</name>
    <dbReference type="NCBI Taxonomy" id="82346"/>
    <lineage>
        <taxon>Bacteria</taxon>
        <taxon>Bacillati</taxon>
        <taxon>Actinomycetota</taxon>
        <taxon>Actinomycetes</taxon>
        <taxon>Micrococcales</taxon>
        <taxon>Intrasporangiaceae</taxon>
        <taxon>Ornithinicoccus</taxon>
    </lineage>
</organism>
<comment type="caution">
    <text evidence="2">The sequence shown here is derived from an EMBL/GenBank/DDBJ whole genome shotgun (WGS) entry which is preliminary data.</text>
</comment>
<gene>
    <name evidence="2" type="ORF">FB467_0696</name>
</gene>
<dbReference type="InterPro" id="IPR004360">
    <property type="entry name" value="Glyas_Fos-R_dOase_dom"/>
</dbReference>
<reference evidence="2 3" key="1">
    <citation type="submission" date="2019-06" db="EMBL/GenBank/DDBJ databases">
        <title>Sequencing the genomes of 1000 actinobacteria strains.</title>
        <authorList>
            <person name="Klenk H.-P."/>
        </authorList>
    </citation>
    <scope>NUCLEOTIDE SEQUENCE [LARGE SCALE GENOMIC DNA]</scope>
    <source>
        <strain evidence="2 3">DSM 12335</strain>
    </source>
</reference>
<sequence length="139" mass="15214">MFRMALTQSVISINVSDVRASSEWAQRHLGFTEAMAAEGFASLTHPEAGFHIALLAVGLETFKPASAAGQVDGLLIAFEVDDMEQRYARLQDEGVTVVTPLEVEPWGERYFQVADPSGVIYQFVDWVEAPPADAISQQV</sequence>
<keyword evidence="3" id="KW-1185">Reference proteome</keyword>
<proteinExistence type="predicted"/>
<dbReference type="Gene3D" id="3.10.180.10">
    <property type="entry name" value="2,3-Dihydroxybiphenyl 1,2-Dioxygenase, domain 1"/>
    <property type="match status" value="1"/>
</dbReference>
<name>A0A542YNI6_9MICO</name>
<accession>A0A542YNI6</accession>
<protein>
    <submittedName>
        <fullName evidence="2">Putative glyoxalase superfamily protein PhnB</fullName>
    </submittedName>
</protein>
<dbReference type="SUPFAM" id="SSF54593">
    <property type="entry name" value="Glyoxalase/Bleomycin resistance protein/Dihydroxybiphenyl dioxygenase"/>
    <property type="match status" value="1"/>
</dbReference>
<dbReference type="PROSITE" id="PS51819">
    <property type="entry name" value="VOC"/>
    <property type="match status" value="1"/>
</dbReference>
<dbReference type="Pfam" id="PF00903">
    <property type="entry name" value="Glyoxalase"/>
    <property type="match status" value="1"/>
</dbReference>
<dbReference type="InterPro" id="IPR037523">
    <property type="entry name" value="VOC_core"/>
</dbReference>
<dbReference type="Proteomes" id="UP000319516">
    <property type="component" value="Unassembled WGS sequence"/>
</dbReference>
<dbReference type="AlphaFoldDB" id="A0A542YNI6"/>
<evidence type="ECO:0000313" key="2">
    <source>
        <dbReference type="EMBL" id="TQL49621.1"/>
    </source>
</evidence>
<dbReference type="InterPro" id="IPR029068">
    <property type="entry name" value="Glyas_Bleomycin-R_OHBP_Dase"/>
</dbReference>
<evidence type="ECO:0000259" key="1">
    <source>
        <dbReference type="PROSITE" id="PS51819"/>
    </source>
</evidence>
<feature type="domain" description="VOC" evidence="1">
    <location>
        <begin position="5"/>
        <end position="126"/>
    </location>
</feature>
<dbReference type="EMBL" id="VFOP01000001">
    <property type="protein sequence ID" value="TQL49621.1"/>
    <property type="molecule type" value="Genomic_DNA"/>
</dbReference>
<evidence type="ECO:0000313" key="3">
    <source>
        <dbReference type="Proteomes" id="UP000319516"/>
    </source>
</evidence>